<accession>A0ABQ5MKL8</accession>
<sequence>MKKILLFLPVLFFCIQGFSQKSNDGCTFDYNLEVTKRDDFMTTRDLTATFKWDFTKLNWEASDVKIEVIPIKDCMNEIQGTEFKDGFRIVLKEATGSQELSHRAMGTKCFKWRLVVSSEGCEKTYSWTYFSFVD</sequence>
<evidence type="ECO:0000313" key="1">
    <source>
        <dbReference type="EMBL" id="GLB49923.1"/>
    </source>
</evidence>
<evidence type="ECO:0000313" key="2">
    <source>
        <dbReference type="Proteomes" id="UP001143543"/>
    </source>
</evidence>
<protein>
    <submittedName>
        <fullName evidence="1">Uncharacterized protein</fullName>
    </submittedName>
</protein>
<keyword evidence="2" id="KW-1185">Reference proteome</keyword>
<name>A0ABQ5MKL8_9FLAO</name>
<comment type="caution">
    <text evidence="1">The sequence shown here is derived from an EMBL/GenBank/DDBJ whole genome shotgun (WGS) entry which is preliminary data.</text>
</comment>
<reference evidence="1" key="1">
    <citation type="submission" date="2022-07" db="EMBL/GenBank/DDBJ databases">
        <title>Taxonomy of Novel Oxalotrophic and Methylotrophic Bacteria.</title>
        <authorList>
            <person name="Sahin N."/>
            <person name="Tani A."/>
        </authorList>
    </citation>
    <scope>NUCLEOTIDE SEQUENCE</scope>
    <source>
        <strain evidence="1">Y10</strain>
    </source>
</reference>
<dbReference type="Proteomes" id="UP001143543">
    <property type="component" value="Unassembled WGS sequence"/>
</dbReference>
<dbReference type="RefSeq" id="WP_281765542.1">
    <property type="nucleotide sequence ID" value="NZ_BRVO01000002.1"/>
</dbReference>
<organism evidence="1 2">
    <name type="scientific">Neptunitalea lumnitzerae</name>
    <dbReference type="NCBI Taxonomy" id="2965509"/>
    <lineage>
        <taxon>Bacteria</taxon>
        <taxon>Pseudomonadati</taxon>
        <taxon>Bacteroidota</taxon>
        <taxon>Flavobacteriia</taxon>
        <taxon>Flavobacteriales</taxon>
        <taxon>Flavobacteriaceae</taxon>
        <taxon>Neptunitalea</taxon>
    </lineage>
</organism>
<proteinExistence type="predicted"/>
<dbReference type="EMBL" id="BRVO01000002">
    <property type="protein sequence ID" value="GLB49923.1"/>
    <property type="molecule type" value="Genomic_DNA"/>
</dbReference>
<gene>
    <name evidence="1" type="ORF">Y10_22910</name>
</gene>